<protein>
    <submittedName>
        <fullName evidence="2">F-box protein interaction domain protein</fullName>
    </submittedName>
    <submittedName>
        <fullName evidence="3">Putative F-box domain, galactose oxidase/kelch, beta-propeller, F-box associated interaction</fullName>
    </submittedName>
</protein>
<dbReference type="Gene3D" id="1.20.1280.50">
    <property type="match status" value="1"/>
</dbReference>
<dbReference type="InterPro" id="IPR050796">
    <property type="entry name" value="SCF_F-box_component"/>
</dbReference>
<dbReference type="PROSITE" id="PS50181">
    <property type="entry name" value="FBOX"/>
    <property type="match status" value="1"/>
</dbReference>
<proteinExistence type="predicted"/>
<evidence type="ECO:0000313" key="4">
    <source>
        <dbReference type="EnsemblPlants" id="AES69462"/>
    </source>
</evidence>
<dbReference type="NCBIfam" id="TIGR01640">
    <property type="entry name" value="F_box_assoc_1"/>
    <property type="match status" value="1"/>
</dbReference>
<dbReference type="EMBL" id="CM001219">
    <property type="protein sequence ID" value="AES69462.1"/>
    <property type="molecule type" value="Genomic_DNA"/>
</dbReference>
<dbReference type="AlphaFoldDB" id="G7IWP9"/>
<sequence>MAQGSSDGEEDPIPNDIFLTCQSCTAETTTGIQLPTLPFDVLPEILCRLPMKLLGQLRCLCKSFNSLISDPKFAKKHLQLSTKRHHLMLTCLSITSEWLLYESPISSILSTSTVFTQTQLYPPNSIRIRRNYVDLTCSCDGIFCGELNLLGCYFLWNPSIRKFKLLPPSGNSCEGHPFFISFGYDHFIDNYKLISVSTKNEVSVYTLGTDYWTRIEDIPNNYHIHHSGTFVSGTVNWFAMDDSSMHFILSLDLVKESYQHLLLPNSKIDWSMLGLVRGCLCVFASSDMYMDVWIMKEYGDQESWTKLYIVPNIQDQGVKAYKALYISDDDQLLVEFKKLQSNSIKLVVYDSKTGTLNIPEFQNNYKQVASNVYIESLISP</sequence>
<dbReference type="Proteomes" id="UP000265566">
    <property type="component" value="Chromosome 3"/>
</dbReference>
<dbReference type="eggNOG" id="ENOG502QUVH">
    <property type="taxonomic scope" value="Eukaryota"/>
</dbReference>
<dbReference type="PANTHER" id="PTHR31672">
    <property type="entry name" value="BNACNNG10540D PROTEIN"/>
    <property type="match status" value="1"/>
</dbReference>
<dbReference type="STRING" id="3880.G7IWP9"/>
<feature type="domain" description="F-box" evidence="1">
    <location>
        <begin position="31"/>
        <end position="77"/>
    </location>
</feature>
<dbReference type="Pfam" id="PF07734">
    <property type="entry name" value="FBA_1"/>
    <property type="match status" value="1"/>
</dbReference>
<dbReference type="Gramene" id="rna14202">
    <property type="protein sequence ID" value="RHN66255.1"/>
    <property type="gene ID" value="gene14202"/>
</dbReference>
<evidence type="ECO:0000313" key="5">
    <source>
        <dbReference type="Proteomes" id="UP000002051"/>
    </source>
</evidence>
<dbReference type="InterPro" id="IPR036047">
    <property type="entry name" value="F-box-like_dom_sf"/>
</dbReference>
<reference evidence="4" key="3">
    <citation type="submission" date="2015-04" db="UniProtKB">
        <authorList>
            <consortium name="EnsemblPlants"/>
        </authorList>
    </citation>
    <scope>IDENTIFICATION</scope>
    <source>
        <strain evidence="4">cv. Jemalong A17</strain>
    </source>
</reference>
<organism evidence="2 5">
    <name type="scientific">Medicago truncatula</name>
    <name type="common">Barrel medic</name>
    <name type="synonym">Medicago tribuloides</name>
    <dbReference type="NCBI Taxonomy" id="3880"/>
    <lineage>
        <taxon>Eukaryota</taxon>
        <taxon>Viridiplantae</taxon>
        <taxon>Streptophyta</taxon>
        <taxon>Embryophyta</taxon>
        <taxon>Tracheophyta</taxon>
        <taxon>Spermatophyta</taxon>
        <taxon>Magnoliopsida</taxon>
        <taxon>eudicotyledons</taxon>
        <taxon>Gunneridae</taxon>
        <taxon>Pentapetalae</taxon>
        <taxon>rosids</taxon>
        <taxon>fabids</taxon>
        <taxon>Fabales</taxon>
        <taxon>Fabaceae</taxon>
        <taxon>Papilionoideae</taxon>
        <taxon>50 kb inversion clade</taxon>
        <taxon>NPAAA clade</taxon>
        <taxon>Hologalegina</taxon>
        <taxon>IRL clade</taxon>
        <taxon>Trifolieae</taxon>
        <taxon>Medicago</taxon>
    </lineage>
</organism>
<dbReference type="SUPFAM" id="SSF81383">
    <property type="entry name" value="F-box domain"/>
    <property type="match status" value="1"/>
</dbReference>
<keyword evidence="5" id="KW-1185">Reference proteome</keyword>
<evidence type="ECO:0000259" key="1">
    <source>
        <dbReference type="PROSITE" id="PS50181"/>
    </source>
</evidence>
<gene>
    <name evidence="4" type="primary">11431080</name>
    <name evidence="2" type="ordered locus">MTR_3g030250</name>
    <name evidence="3" type="ORF">MtrunA17_Chr3g0088881</name>
</gene>
<dbReference type="OMA" id="HEWTREC"/>
<dbReference type="SMART" id="SM00256">
    <property type="entry name" value="FBOX"/>
    <property type="match status" value="1"/>
</dbReference>
<name>G7IWP9_MEDTR</name>
<dbReference type="InterPro" id="IPR006527">
    <property type="entry name" value="F-box-assoc_dom_typ1"/>
</dbReference>
<dbReference type="CDD" id="cd22157">
    <property type="entry name" value="F-box_AtFBW1-like"/>
    <property type="match status" value="1"/>
</dbReference>
<dbReference type="Pfam" id="PF00646">
    <property type="entry name" value="F-box"/>
    <property type="match status" value="1"/>
</dbReference>
<dbReference type="SUPFAM" id="SSF50965">
    <property type="entry name" value="Galactose oxidase, central domain"/>
    <property type="match status" value="1"/>
</dbReference>
<dbReference type="PaxDb" id="3880-AES69462"/>
<dbReference type="EnsemblPlants" id="AES69462">
    <property type="protein sequence ID" value="AES69462"/>
    <property type="gene ID" value="MTR_3g030250"/>
</dbReference>
<evidence type="ECO:0000313" key="3">
    <source>
        <dbReference type="EMBL" id="RHN66255.1"/>
    </source>
</evidence>
<dbReference type="HOGENOM" id="CLU_027176_1_4_1"/>
<dbReference type="OrthoDB" id="1401582at2759"/>
<dbReference type="InterPro" id="IPR001810">
    <property type="entry name" value="F-box_dom"/>
</dbReference>
<evidence type="ECO:0000313" key="2">
    <source>
        <dbReference type="EMBL" id="AES69462.1"/>
    </source>
</evidence>
<reference evidence="2 5" key="1">
    <citation type="journal article" date="2011" name="Nature">
        <title>The Medicago genome provides insight into the evolution of rhizobial symbioses.</title>
        <authorList>
            <person name="Young N.D."/>
            <person name="Debelle F."/>
            <person name="Oldroyd G.E."/>
            <person name="Geurts R."/>
            <person name="Cannon S.B."/>
            <person name="Udvardi M.K."/>
            <person name="Benedito V.A."/>
            <person name="Mayer K.F."/>
            <person name="Gouzy J."/>
            <person name="Schoof H."/>
            <person name="Van de Peer Y."/>
            <person name="Proost S."/>
            <person name="Cook D.R."/>
            <person name="Meyers B.C."/>
            <person name="Spannagl M."/>
            <person name="Cheung F."/>
            <person name="De Mita S."/>
            <person name="Krishnakumar V."/>
            <person name="Gundlach H."/>
            <person name="Zhou S."/>
            <person name="Mudge J."/>
            <person name="Bharti A.K."/>
            <person name="Murray J.D."/>
            <person name="Naoumkina M.A."/>
            <person name="Rosen B."/>
            <person name="Silverstein K.A."/>
            <person name="Tang H."/>
            <person name="Rombauts S."/>
            <person name="Zhao P.X."/>
            <person name="Zhou P."/>
            <person name="Barbe V."/>
            <person name="Bardou P."/>
            <person name="Bechner M."/>
            <person name="Bellec A."/>
            <person name="Berger A."/>
            <person name="Berges H."/>
            <person name="Bidwell S."/>
            <person name="Bisseling T."/>
            <person name="Choisne N."/>
            <person name="Couloux A."/>
            <person name="Denny R."/>
            <person name="Deshpande S."/>
            <person name="Dai X."/>
            <person name="Doyle J.J."/>
            <person name="Dudez A.M."/>
            <person name="Farmer A.D."/>
            <person name="Fouteau S."/>
            <person name="Franken C."/>
            <person name="Gibelin C."/>
            <person name="Gish J."/>
            <person name="Goldstein S."/>
            <person name="Gonzalez A.J."/>
            <person name="Green P.J."/>
            <person name="Hallab A."/>
            <person name="Hartog M."/>
            <person name="Hua A."/>
            <person name="Humphray S.J."/>
            <person name="Jeong D.H."/>
            <person name="Jing Y."/>
            <person name="Jocker A."/>
            <person name="Kenton S.M."/>
            <person name="Kim D.J."/>
            <person name="Klee K."/>
            <person name="Lai H."/>
            <person name="Lang C."/>
            <person name="Lin S."/>
            <person name="Macmil S.L."/>
            <person name="Magdelenat G."/>
            <person name="Matthews L."/>
            <person name="McCorrison J."/>
            <person name="Monaghan E.L."/>
            <person name="Mun J.H."/>
            <person name="Najar F.Z."/>
            <person name="Nicholson C."/>
            <person name="Noirot C."/>
            <person name="O'Bleness M."/>
            <person name="Paule C.R."/>
            <person name="Poulain J."/>
            <person name="Prion F."/>
            <person name="Qin B."/>
            <person name="Qu C."/>
            <person name="Retzel E.F."/>
            <person name="Riddle C."/>
            <person name="Sallet E."/>
            <person name="Samain S."/>
            <person name="Samson N."/>
            <person name="Sanders I."/>
            <person name="Saurat O."/>
            <person name="Scarpelli C."/>
            <person name="Schiex T."/>
            <person name="Segurens B."/>
            <person name="Severin A.J."/>
            <person name="Sherrier D.J."/>
            <person name="Shi R."/>
            <person name="Sims S."/>
            <person name="Singer S.R."/>
            <person name="Sinharoy S."/>
            <person name="Sterck L."/>
            <person name="Viollet A."/>
            <person name="Wang B.B."/>
            <person name="Wang K."/>
            <person name="Wang M."/>
            <person name="Wang X."/>
            <person name="Warfsmann J."/>
            <person name="Weissenbach J."/>
            <person name="White D.D."/>
            <person name="White J.D."/>
            <person name="Wiley G.B."/>
            <person name="Wincker P."/>
            <person name="Xing Y."/>
            <person name="Yang L."/>
            <person name="Yao Z."/>
            <person name="Ying F."/>
            <person name="Zhai J."/>
            <person name="Zhou L."/>
            <person name="Zuber A."/>
            <person name="Denarie J."/>
            <person name="Dixon R.A."/>
            <person name="May G.D."/>
            <person name="Schwartz D.C."/>
            <person name="Rogers J."/>
            <person name="Quetier F."/>
            <person name="Town C.D."/>
            <person name="Roe B.A."/>
        </authorList>
    </citation>
    <scope>NUCLEOTIDE SEQUENCE [LARGE SCALE GENOMIC DNA]</scope>
    <source>
        <strain evidence="2">A17</strain>
        <strain evidence="4 5">cv. Jemalong A17</strain>
    </source>
</reference>
<dbReference type="EMBL" id="PSQE01000003">
    <property type="protein sequence ID" value="RHN66255.1"/>
    <property type="molecule type" value="Genomic_DNA"/>
</dbReference>
<reference evidence="2 5" key="2">
    <citation type="journal article" date="2014" name="BMC Genomics">
        <title>An improved genome release (version Mt4.0) for the model legume Medicago truncatula.</title>
        <authorList>
            <person name="Tang H."/>
            <person name="Krishnakumar V."/>
            <person name="Bidwell S."/>
            <person name="Rosen B."/>
            <person name="Chan A."/>
            <person name="Zhou S."/>
            <person name="Gentzbittel L."/>
            <person name="Childs K.L."/>
            <person name="Yandell M."/>
            <person name="Gundlach H."/>
            <person name="Mayer K.F."/>
            <person name="Schwartz D.C."/>
            <person name="Town C.D."/>
        </authorList>
    </citation>
    <scope>GENOME REANNOTATION</scope>
    <source>
        <strain evidence="4 5">cv. Jemalong A17</strain>
    </source>
</reference>
<reference evidence="3" key="4">
    <citation type="journal article" date="2018" name="Nat. Plants">
        <title>Whole-genome landscape of Medicago truncatula symbiotic genes.</title>
        <authorList>
            <person name="Pecrix Y."/>
            <person name="Gamas P."/>
            <person name="Carrere S."/>
        </authorList>
    </citation>
    <scope>NUCLEOTIDE SEQUENCE</scope>
    <source>
        <tissue evidence="3">Leaves</tissue>
    </source>
</reference>
<dbReference type="PANTHER" id="PTHR31672:SF13">
    <property type="entry name" value="F-BOX PROTEIN CPR30-LIKE"/>
    <property type="match status" value="1"/>
</dbReference>
<dbReference type="InterPro" id="IPR017451">
    <property type="entry name" value="F-box-assoc_interact_dom"/>
</dbReference>
<dbReference type="KEGG" id="mtr:11431080"/>
<dbReference type="Proteomes" id="UP000002051">
    <property type="component" value="Chromosome 3"/>
</dbReference>
<accession>G7IWP9</accession>
<dbReference type="InterPro" id="IPR011043">
    <property type="entry name" value="Gal_Oxase/kelch_b-propeller"/>
</dbReference>